<gene>
    <name evidence="2" type="ORF">TEA_016194</name>
</gene>
<dbReference type="InterPro" id="IPR046848">
    <property type="entry name" value="E_motif"/>
</dbReference>
<dbReference type="EMBL" id="SDRB02007208">
    <property type="protein sequence ID" value="THG11543.1"/>
    <property type="molecule type" value="Genomic_DNA"/>
</dbReference>
<dbReference type="Proteomes" id="UP000306102">
    <property type="component" value="Unassembled WGS sequence"/>
</dbReference>
<dbReference type="PANTHER" id="PTHR47926:SF535">
    <property type="entry name" value="PENTACOTRIPEPTIDE-REPEAT REGION OF PRORP DOMAIN-CONTAINING PROTEIN"/>
    <property type="match status" value="1"/>
</dbReference>
<evidence type="ECO:0008006" key="4">
    <source>
        <dbReference type="Google" id="ProtNLM"/>
    </source>
</evidence>
<sequence>MKPKIEHYACMVDLLGRAGSLNQAWEFVMAMPEKPNSDVWAALLSACRLHDDVEMASIVSNEIFKLSHDGRPGAYIALSNTLAAAGKWGSVSELRELMKVRGVSKDTCFSWVGIYGGLEGFHVGQKMPLGFLLGLPFAFLALLLSLVGVIIWIVGFVIVDMHMPMLLVRDNNSGASAGVDQGSVSRHEMVHRTDPLLDLISSP</sequence>
<dbReference type="InterPro" id="IPR046960">
    <property type="entry name" value="PPR_At4g14850-like_plant"/>
</dbReference>
<dbReference type="AlphaFoldDB" id="A0A4S4E6A2"/>
<keyword evidence="1" id="KW-0472">Membrane</keyword>
<evidence type="ECO:0000313" key="3">
    <source>
        <dbReference type="Proteomes" id="UP000306102"/>
    </source>
</evidence>
<reference evidence="2 3" key="1">
    <citation type="journal article" date="2018" name="Proc. Natl. Acad. Sci. U.S.A.">
        <title>Draft genome sequence of Camellia sinensis var. sinensis provides insights into the evolution of the tea genome and tea quality.</title>
        <authorList>
            <person name="Wei C."/>
            <person name="Yang H."/>
            <person name="Wang S."/>
            <person name="Zhao J."/>
            <person name="Liu C."/>
            <person name="Gao L."/>
            <person name="Xia E."/>
            <person name="Lu Y."/>
            <person name="Tai Y."/>
            <person name="She G."/>
            <person name="Sun J."/>
            <person name="Cao H."/>
            <person name="Tong W."/>
            <person name="Gao Q."/>
            <person name="Li Y."/>
            <person name="Deng W."/>
            <person name="Jiang X."/>
            <person name="Wang W."/>
            <person name="Chen Q."/>
            <person name="Zhang S."/>
            <person name="Li H."/>
            <person name="Wu J."/>
            <person name="Wang P."/>
            <person name="Li P."/>
            <person name="Shi C."/>
            <person name="Zheng F."/>
            <person name="Jian J."/>
            <person name="Huang B."/>
            <person name="Shan D."/>
            <person name="Shi M."/>
            <person name="Fang C."/>
            <person name="Yue Y."/>
            <person name="Li F."/>
            <person name="Li D."/>
            <person name="Wei S."/>
            <person name="Han B."/>
            <person name="Jiang C."/>
            <person name="Yin Y."/>
            <person name="Xia T."/>
            <person name="Zhang Z."/>
            <person name="Bennetzen J.L."/>
            <person name="Zhao S."/>
            <person name="Wan X."/>
        </authorList>
    </citation>
    <scope>NUCLEOTIDE SEQUENCE [LARGE SCALE GENOMIC DNA]</scope>
    <source>
        <strain evidence="3">cv. Shuchazao</strain>
        <tissue evidence="2">Leaf</tissue>
    </source>
</reference>
<proteinExistence type="predicted"/>
<protein>
    <recommendedName>
        <fullName evidence="4">Pentacotripeptide-repeat region of PRORP domain-containing protein</fullName>
    </recommendedName>
</protein>
<feature type="transmembrane region" description="Helical" evidence="1">
    <location>
        <begin position="137"/>
        <end position="159"/>
    </location>
</feature>
<evidence type="ECO:0000256" key="1">
    <source>
        <dbReference type="SAM" id="Phobius"/>
    </source>
</evidence>
<dbReference type="Gene3D" id="1.25.40.10">
    <property type="entry name" value="Tetratricopeptide repeat domain"/>
    <property type="match status" value="1"/>
</dbReference>
<evidence type="ECO:0000313" key="2">
    <source>
        <dbReference type="EMBL" id="THG11543.1"/>
    </source>
</evidence>
<organism evidence="2 3">
    <name type="scientific">Camellia sinensis var. sinensis</name>
    <name type="common">China tea</name>
    <dbReference type="NCBI Taxonomy" id="542762"/>
    <lineage>
        <taxon>Eukaryota</taxon>
        <taxon>Viridiplantae</taxon>
        <taxon>Streptophyta</taxon>
        <taxon>Embryophyta</taxon>
        <taxon>Tracheophyta</taxon>
        <taxon>Spermatophyta</taxon>
        <taxon>Magnoliopsida</taxon>
        <taxon>eudicotyledons</taxon>
        <taxon>Gunneridae</taxon>
        <taxon>Pentapetalae</taxon>
        <taxon>asterids</taxon>
        <taxon>Ericales</taxon>
        <taxon>Theaceae</taxon>
        <taxon>Camellia</taxon>
    </lineage>
</organism>
<keyword evidence="3" id="KW-1185">Reference proteome</keyword>
<keyword evidence="1" id="KW-1133">Transmembrane helix</keyword>
<accession>A0A4S4E6A2</accession>
<name>A0A4S4E6A2_CAMSN</name>
<comment type="caution">
    <text evidence="2">The sequence shown here is derived from an EMBL/GenBank/DDBJ whole genome shotgun (WGS) entry which is preliminary data.</text>
</comment>
<dbReference type="PANTHER" id="PTHR47926">
    <property type="entry name" value="PENTATRICOPEPTIDE REPEAT-CONTAINING PROTEIN"/>
    <property type="match status" value="1"/>
</dbReference>
<dbReference type="GO" id="GO:0003723">
    <property type="term" value="F:RNA binding"/>
    <property type="evidence" value="ECO:0007669"/>
    <property type="project" value="InterPro"/>
</dbReference>
<dbReference type="Pfam" id="PF20431">
    <property type="entry name" value="E_motif"/>
    <property type="match status" value="1"/>
</dbReference>
<dbReference type="InterPro" id="IPR011990">
    <property type="entry name" value="TPR-like_helical_dom_sf"/>
</dbReference>
<dbReference type="GO" id="GO:0009451">
    <property type="term" value="P:RNA modification"/>
    <property type="evidence" value="ECO:0007669"/>
    <property type="project" value="InterPro"/>
</dbReference>
<keyword evidence="1" id="KW-0812">Transmembrane</keyword>